<gene>
    <name evidence="2" type="ORF">EVAR_48042_1</name>
</gene>
<dbReference type="EMBL" id="BGZK01000847">
    <property type="protein sequence ID" value="GBP62697.1"/>
    <property type="molecule type" value="Genomic_DNA"/>
</dbReference>
<dbReference type="AlphaFoldDB" id="A0A4C1XKB0"/>
<feature type="region of interest" description="Disordered" evidence="1">
    <location>
        <begin position="162"/>
        <end position="213"/>
    </location>
</feature>
<dbReference type="Proteomes" id="UP000299102">
    <property type="component" value="Unassembled WGS sequence"/>
</dbReference>
<sequence length="213" mass="23172">MHGAATVYESSTKRRTTRPKCARKLRVRTKCVAYCAAPTIPSTVRLLGIVCDAMNTSGMDGLKHSSRHDCFDSTQCETSSVNSSGDVQHAAYSQWSRNKRHQIITQTVAGDNRQLCSLVSRDGLLSSLNILHTVIGDGSTGDFNAPGTLECYQGGNWVRDRHQNRESNLGRGTELKPKRDPNREATSGPISRMKPGATSSAGPRLGPTQDRSI</sequence>
<keyword evidence="3" id="KW-1185">Reference proteome</keyword>
<protein>
    <submittedName>
        <fullName evidence="2">Uncharacterized protein</fullName>
    </submittedName>
</protein>
<proteinExistence type="predicted"/>
<accession>A0A4C1XKB0</accession>
<evidence type="ECO:0000313" key="3">
    <source>
        <dbReference type="Proteomes" id="UP000299102"/>
    </source>
</evidence>
<evidence type="ECO:0000256" key="1">
    <source>
        <dbReference type="SAM" id="MobiDB-lite"/>
    </source>
</evidence>
<feature type="compositionally biased region" description="Basic and acidic residues" evidence="1">
    <location>
        <begin position="173"/>
        <end position="183"/>
    </location>
</feature>
<organism evidence="2 3">
    <name type="scientific">Eumeta variegata</name>
    <name type="common">Bagworm moth</name>
    <name type="synonym">Eumeta japonica</name>
    <dbReference type="NCBI Taxonomy" id="151549"/>
    <lineage>
        <taxon>Eukaryota</taxon>
        <taxon>Metazoa</taxon>
        <taxon>Ecdysozoa</taxon>
        <taxon>Arthropoda</taxon>
        <taxon>Hexapoda</taxon>
        <taxon>Insecta</taxon>
        <taxon>Pterygota</taxon>
        <taxon>Neoptera</taxon>
        <taxon>Endopterygota</taxon>
        <taxon>Lepidoptera</taxon>
        <taxon>Glossata</taxon>
        <taxon>Ditrysia</taxon>
        <taxon>Tineoidea</taxon>
        <taxon>Psychidae</taxon>
        <taxon>Oiketicinae</taxon>
        <taxon>Eumeta</taxon>
    </lineage>
</organism>
<comment type="caution">
    <text evidence="2">The sequence shown here is derived from an EMBL/GenBank/DDBJ whole genome shotgun (WGS) entry which is preliminary data.</text>
</comment>
<evidence type="ECO:0000313" key="2">
    <source>
        <dbReference type="EMBL" id="GBP62697.1"/>
    </source>
</evidence>
<name>A0A4C1XKB0_EUMVA</name>
<reference evidence="2 3" key="1">
    <citation type="journal article" date="2019" name="Commun. Biol.">
        <title>The bagworm genome reveals a unique fibroin gene that provides high tensile strength.</title>
        <authorList>
            <person name="Kono N."/>
            <person name="Nakamura H."/>
            <person name="Ohtoshi R."/>
            <person name="Tomita M."/>
            <person name="Numata K."/>
            <person name="Arakawa K."/>
        </authorList>
    </citation>
    <scope>NUCLEOTIDE SEQUENCE [LARGE SCALE GENOMIC DNA]</scope>
</reference>